<evidence type="ECO:0000313" key="2">
    <source>
        <dbReference type="EMBL" id="KAE9172750.1"/>
    </source>
</evidence>
<dbReference type="InterPro" id="IPR048324">
    <property type="entry name" value="ZSWIM1-3_RNaseH-like"/>
</dbReference>
<dbReference type="Proteomes" id="UP000476176">
    <property type="component" value="Unassembled WGS sequence"/>
</dbReference>
<dbReference type="InterPro" id="IPR052579">
    <property type="entry name" value="Zinc_finger_SWIM"/>
</dbReference>
<evidence type="ECO:0000313" key="3">
    <source>
        <dbReference type="Proteomes" id="UP000476176"/>
    </source>
</evidence>
<feature type="domain" description="ZSWIM1/3 RNaseH-like" evidence="1">
    <location>
        <begin position="64"/>
        <end position="189"/>
    </location>
</feature>
<dbReference type="PANTHER" id="PTHR31569:SF4">
    <property type="entry name" value="SWIM-TYPE DOMAIN-CONTAINING PROTEIN"/>
    <property type="match status" value="1"/>
</dbReference>
<organism evidence="2 3">
    <name type="scientific">Phytophthora fragariae</name>
    <dbReference type="NCBI Taxonomy" id="53985"/>
    <lineage>
        <taxon>Eukaryota</taxon>
        <taxon>Sar</taxon>
        <taxon>Stramenopiles</taxon>
        <taxon>Oomycota</taxon>
        <taxon>Peronosporomycetes</taxon>
        <taxon>Peronosporales</taxon>
        <taxon>Peronosporaceae</taxon>
        <taxon>Phytophthora</taxon>
    </lineage>
</organism>
<protein>
    <recommendedName>
        <fullName evidence="1">ZSWIM1/3 RNaseH-like domain-containing protein</fullName>
    </recommendedName>
</protein>
<proteinExistence type="predicted"/>
<evidence type="ECO:0000259" key="1">
    <source>
        <dbReference type="Pfam" id="PF21056"/>
    </source>
</evidence>
<name>A0A6G0MM35_9STRA</name>
<dbReference type="PANTHER" id="PTHR31569">
    <property type="entry name" value="SWIM-TYPE DOMAIN-CONTAINING PROTEIN"/>
    <property type="match status" value="1"/>
</dbReference>
<dbReference type="Pfam" id="PF21056">
    <property type="entry name" value="ZSWIM1-3_RNaseH-like"/>
    <property type="match status" value="1"/>
</dbReference>
<dbReference type="EMBL" id="QXGC01003844">
    <property type="protein sequence ID" value="KAE9172750.1"/>
    <property type="molecule type" value="Genomic_DNA"/>
</dbReference>
<reference evidence="2 3" key="1">
    <citation type="submission" date="2018-09" db="EMBL/GenBank/DDBJ databases">
        <title>Genomic investigation of the strawberry pathogen Phytophthora fragariae indicates pathogenicity is determined by transcriptional variation in three key races.</title>
        <authorList>
            <person name="Adams T.M."/>
            <person name="Armitage A.D."/>
            <person name="Sobczyk M.K."/>
            <person name="Bates H.J."/>
            <person name="Dunwell J.M."/>
            <person name="Nellist C.F."/>
            <person name="Harrison R.J."/>
        </authorList>
    </citation>
    <scope>NUCLEOTIDE SEQUENCE [LARGE SCALE GENOMIC DNA]</scope>
    <source>
        <strain evidence="2 3">BC-23</strain>
    </source>
</reference>
<sequence>MPLPPQVRKELGLLKQVNTSTADINRYLSNKLDMILSPQQTRNILQHVLGSSILERTKTLLDGFADEDVGNDVLLVQDQIGISCVIAIQTWIQKQCFLEWGDSLVMDWTHGTNNLGYHLGSLVVTSATGRGVPVIDFLALDQKADTMERIMDFFKQRNPTWKKIKTIVIDKDFVEWRVLEKAFPNAKVLLCQFHALTYWRKVCRRVKFNLTMVQRDEMEAAFAKLMYCLTLSSLASKTLVRRRARNCLAI</sequence>
<accession>A0A6G0MM35</accession>
<dbReference type="AlphaFoldDB" id="A0A6G0MM35"/>
<comment type="caution">
    <text evidence="2">The sequence shown here is derived from an EMBL/GenBank/DDBJ whole genome shotgun (WGS) entry which is preliminary data.</text>
</comment>
<gene>
    <name evidence="2" type="ORF">PF004_g27181</name>
</gene>